<dbReference type="GO" id="GO:0030971">
    <property type="term" value="F:receptor tyrosine kinase binding"/>
    <property type="evidence" value="ECO:0007669"/>
    <property type="project" value="TreeGrafter"/>
</dbReference>
<dbReference type="GO" id="GO:0035591">
    <property type="term" value="F:signaling adaptor activity"/>
    <property type="evidence" value="ECO:0007669"/>
    <property type="project" value="TreeGrafter"/>
</dbReference>
<reference evidence="5 6" key="1">
    <citation type="submission" date="2024-05" db="EMBL/GenBank/DDBJ databases">
        <authorList>
            <person name="Wallberg A."/>
        </authorList>
    </citation>
    <scope>NUCLEOTIDE SEQUENCE [LARGE SCALE GENOMIC DNA]</scope>
</reference>
<feature type="non-terminal residue" evidence="5">
    <location>
        <position position="139"/>
    </location>
</feature>
<accession>A0AAV2R517</accession>
<protein>
    <recommendedName>
        <fullName evidence="4">SH2 domain-containing protein</fullName>
    </recommendedName>
</protein>
<proteinExistence type="predicted"/>
<dbReference type="GO" id="GO:0016477">
    <property type="term" value="P:cell migration"/>
    <property type="evidence" value="ECO:0007669"/>
    <property type="project" value="TreeGrafter"/>
</dbReference>
<feature type="domain" description="SH2" evidence="4">
    <location>
        <begin position="15"/>
        <end position="113"/>
    </location>
</feature>
<dbReference type="GO" id="GO:0007167">
    <property type="term" value="P:enzyme-linked receptor protein signaling pathway"/>
    <property type="evidence" value="ECO:0007669"/>
    <property type="project" value="TreeGrafter"/>
</dbReference>
<gene>
    <name evidence="5" type="ORF">MNOR_LOCUS19635</name>
</gene>
<keyword evidence="1 2" id="KW-0727">SH2 domain</keyword>
<sequence>MASTTSRSEFDDERWFHGKITSQEANDILQRDGGEDGLFLIRESHSSPGNYVLSFINESQPLHLLIRKYKEDAFFSLVLSESESPIIHGLDNLVSHYYNHPVGVSRTTLQRFCPGEPPPHEVRLHGSSNLLHRSTSHGK</sequence>
<keyword evidence="6" id="KW-1185">Reference proteome</keyword>
<evidence type="ECO:0000256" key="1">
    <source>
        <dbReference type="ARBA" id="ARBA00022999"/>
    </source>
</evidence>
<evidence type="ECO:0000256" key="3">
    <source>
        <dbReference type="SAM" id="MobiDB-lite"/>
    </source>
</evidence>
<comment type="caution">
    <text evidence="5">The sequence shown here is derived from an EMBL/GenBank/DDBJ whole genome shotgun (WGS) entry which is preliminary data.</text>
</comment>
<evidence type="ECO:0000259" key="4">
    <source>
        <dbReference type="PROSITE" id="PS50001"/>
    </source>
</evidence>
<dbReference type="InterPro" id="IPR036860">
    <property type="entry name" value="SH2_dom_sf"/>
</dbReference>
<dbReference type="PRINTS" id="PR00401">
    <property type="entry name" value="SH2DOMAIN"/>
</dbReference>
<dbReference type="InterPro" id="IPR051184">
    <property type="entry name" value="Tyrosine-phos_adapter"/>
</dbReference>
<name>A0AAV2R517_MEGNR</name>
<dbReference type="SUPFAM" id="SSF55550">
    <property type="entry name" value="SH2 domain"/>
    <property type="match status" value="1"/>
</dbReference>
<evidence type="ECO:0000313" key="6">
    <source>
        <dbReference type="Proteomes" id="UP001497623"/>
    </source>
</evidence>
<dbReference type="AlphaFoldDB" id="A0AAV2R517"/>
<dbReference type="SMART" id="SM00252">
    <property type="entry name" value="SH2"/>
    <property type="match status" value="1"/>
</dbReference>
<evidence type="ECO:0000313" key="5">
    <source>
        <dbReference type="EMBL" id="CAL4111410.1"/>
    </source>
</evidence>
<dbReference type="Proteomes" id="UP001497623">
    <property type="component" value="Unassembled WGS sequence"/>
</dbReference>
<dbReference type="Pfam" id="PF00017">
    <property type="entry name" value="SH2"/>
    <property type="match status" value="1"/>
</dbReference>
<dbReference type="InterPro" id="IPR000980">
    <property type="entry name" value="SH2"/>
</dbReference>
<dbReference type="PANTHER" id="PTHR19969:SF5">
    <property type="entry name" value="CRK-LIKE PROTEIN"/>
    <property type="match status" value="1"/>
</dbReference>
<dbReference type="EMBL" id="CAXKWB010014677">
    <property type="protein sequence ID" value="CAL4111410.1"/>
    <property type="molecule type" value="Genomic_DNA"/>
</dbReference>
<dbReference type="PROSITE" id="PS50001">
    <property type="entry name" value="SH2"/>
    <property type="match status" value="1"/>
</dbReference>
<evidence type="ECO:0000256" key="2">
    <source>
        <dbReference type="PROSITE-ProRule" id="PRU00191"/>
    </source>
</evidence>
<dbReference type="GO" id="GO:0005737">
    <property type="term" value="C:cytoplasm"/>
    <property type="evidence" value="ECO:0007669"/>
    <property type="project" value="TreeGrafter"/>
</dbReference>
<feature type="region of interest" description="Disordered" evidence="3">
    <location>
        <begin position="118"/>
        <end position="139"/>
    </location>
</feature>
<organism evidence="5 6">
    <name type="scientific">Meganyctiphanes norvegica</name>
    <name type="common">Northern krill</name>
    <name type="synonym">Thysanopoda norvegica</name>
    <dbReference type="NCBI Taxonomy" id="48144"/>
    <lineage>
        <taxon>Eukaryota</taxon>
        <taxon>Metazoa</taxon>
        <taxon>Ecdysozoa</taxon>
        <taxon>Arthropoda</taxon>
        <taxon>Crustacea</taxon>
        <taxon>Multicrustacea</taxon>
        <taxon>Malacostraca</taxon>
        <taxon>Eumalacostraca</taxon>
        <taxon>Eucarida</taxon>
        <taxon>Euphausiacea</taxon>
        <taxon>Euphausiidae</taxon>
        <taxon>Meganyctiphanes</taxon>
    </lineage>
</organism>
<dbReference type="Gene3D" id="3.30.505.10">
    <property type="entry name" value="SH2 domain"/>
    <property type="match status" value="1"/>
</dbReference>
<dbReference type="PANTHER" id="PTHR19969">
    <property type="entry name" value="SH2-SH3 ADAPTOR PROTEIN-RELATED"/>
    <property type="match status" value="1"/>
</dbReference>